<comment type="subcellular location">
    <subcellularLocation>
        <location evidence="1">Nucleus</location>
    </subcellularLocation>
</comment>
<reference evidence="9 10" key="1">
    <citation type="submission" date="2024-07" db="EMBL/GenBank/DDBJ databases">
        <title>Section-level genome sequencing and comparative genomics of Aspergillus sections Usti and Cavernicolus.</title>
        <authorList>
            <consortium name="Lawrence Berkeley National Laboratory"/>
            <person name="Nybo J.L."/>
            <person name="Vesth T.C."/>
            <person name="Theobald S."/>
            <person name="Frisvad J.C."/>
            <person name="Larsen T.O."/>
            <person name="Kjaerboelling I."/>
            <person name="Rothschild-Mancinelli K."/>
            <person name="Lyhne E.K."/>
            <person name="Kogle M.E."/>
            <person name="Barry K."/>
            <person name="Clum A."/>
            <person name="Na H."/>
            <person name="Ledsgaard L."/>
            <person name="Lin J."/>
            <person name="Lipzen A."/>
            <person name="Kuo A."/>
            <person name="Riley R."/>
            <person name="Mondo S."/>
            <person name="LaButti K."/>
            <person name="Haridas S."/>
            <person name="Pangalinan J."/>
            <person name="Salamov A.A."/>
            <person name="Simmons B.A."/>
            <person name="Magnuson J.K."/>
            <person name="Chen J."/>
            <person name="Drula E."/>
            <person name="Henrissat B."/>
            <person name="Wiebenga A."/>
            <person name="Lubbers R.J."/>
            <person name="Gomes A.C."/>
            <person name="Makela M.R."/>
            <person name="Stajich J."/>
            <person name="Grigoriev I.V."/>
            <person name="Mortensen U.H."/>
            <person name="De vries R.P."/>
            <person name="Baker S.E."/>
            <person name="Andersen M.R."/>
        </authorList>
    </citation>
    <scope>NUCLEOTIDE SEQUENCE [LARGE SCALE GENOMIC DNA]</scope>
    <source>
        <strain evidence="9 10">CBS 600.67</strain>
    </source>
</reference>
<dbReference type="SMART" id="SM00906">
    <property type="entry name" value="Fungal_trans"/>
    <property type="match status" value="1"/>
</dbReference>
<evidence type="ECO:0000313" key="9">
    <source>
        <dbReference type="EMBL" id="KAL2823363.1"/>
    </source>
</evidence>
<evidence type="ECO:0000259" key="8">
    <source>
        <dbReference type="PROSITE" id="PS50048"/>
    </source>
</evidence>
<comment type="caution">
    <text evidence="9">The sequence shown here is derived from an EMBL/GenBank/DDBJ whole genome shotgun (WGS) entry which is preliminary data.</text>
</comment>
<dbReference type="Gene3D" id="4.10.240.10">
    <property type="entry name" value="Zn(2)-C6 fungal-type DNA-binding domain"/>
    <property type="match status" value="1"/>
</dbReference>
<keyword evidence="6" id="KW-0539">Nucleus</keyword>
<sequence length="643" mass="71531">MSSRRRNGQPASCEPCRKDKVRCDHQAPVCGLCQQRNTASRCFYHPAPLTQNTKSPISRIRAPRNVPATREAGRREMQRLASPTPSSVEITIRSLRTDHSLPSGYFGPTSFVSAFDGSPASTSTPSNDIPQRRTKVLSSLTEYPTVECLVDEFYRTSQAVIVPTPFILNCMSGMRGIIEEGETPQGLHKKTTRILENTAQRLQIPSDVRGADFFKLFTGNRLRLEVIGTVYAIAGRASLFGFAHGRFLGSAGSPSAARIKFAQKMLTASDTALQVCRILTPVNDLTTWLLYENFLLSCMVIGDSSSHRDCPAADIPIFLRETRRRLFAGLYQLDKNFATFLGRPLRISWRYCDGKLPLDISEDALVADEQGLERAVGELDSEGWNTRGVFQRSSWCRLRYLISRFREEVLELSLRPLGPETIEKLRDISFRCTQTWNSIPAHLRYASNQWDHNLPVGVRVMLLAAYNLYLYNIFLILSTVLMLGRQQEPIVDIQRDYITTIAIYGFSSASILIKALQTQARTGKPMPYTGSRAELIRNLSVFVSHIESMARPPTANVNHALFDRASKMFSNILDEALDPRLLVSSSSSSSFAGGSGGGTGAEAEVEMGMGIPDGGGWDDSWAAVGMEFLDTLDFGVVFDQWVF</sequence>
<evidence type="ECO:0000256" key="1">
    <source>
        <dbReference type="ARBA" id="ARBA00004123"/>
    </source>
</evidence>
<keyword evidence="7" id="KW-0472">Membrane</keyword>
<dbReference type="InterPro" id="IPR007219">
    <property type="entry name" value="XnlR_reg_dom"/>
</dbReference>
<dbReference type="Pfam" id="PF00172">
    <property type="entry name" value="Zn_clus"/>
    <property type="match status" value="1"/>
</dbReference>
<keyword evidence="2" id="KW-0479">Metal-binding</keyword>
<dbReference type="PROSITE" id="PS50048">
    <property type="entry name" value="ZN2_CY6_FUNGAL_2"/>
    <property type="match status" value="1"/>
</dbReference>
<keyword evidence="10" id="KW-1185">Reference proteome</keyword>
<protein>
    <recommendedName>
        <fullName evidence="8">Zn(2)-C6 fungal-type domain-containing protein</fullName>
    </recommendedName>
</protein>
<evidence type="ECO:0000313" key="10">
    <source>
        <dbReference type="Proteomes" id="UP001610335"/>
    </source>
</evidence>
<dbReference type="InterPro" id="IPR036864">
    <property type="entry name" value="Zn2-C6_fun-type_DNA-bd_sf"/>
</dbReference>
<feature type="transmembrane region" description="Helical" evidence="7">
    <location>
        <begin position="497"/>
        <end position="516"/>
    </location>
</feature>
<feature type="transmembrane region" description="Helical" evidence="7">
    <location>
        <begin position="468"/>
        <end position="485"/>
    </location>
</feature>
<keyword evidence="7" id="KW-0812">Transmembrane</keyword>
<dbReference type="CDD" id="cd00067">
    <property type="entry name" value="GAL4"/>
    <property type="match status" value="1"/>
</dbReference>
<organism evidence="9 10">
    <name type="scientific">Aspergillus cavernicola</name>
    <dbReference type="NCBI Taxonomy" id="176166"/>
    <lineage>
        <taxon>Eukaryota</taxon>
        <taxon>Fungi</taxon>
        <taxon>Dikarya</taxon>
        <taxon>Ascomycota</taxon>
        <taxon>Pezizomycotina</taxon>
        <taxon>Eurotiomycetes</taxon>
        <taxon>Eurotiomycetidae</taxon>
        <taxon>Eurotiales</taxon>
        <taxon>Aspergillaceae</taxon>
        <taxon>Aspergillus</taxon>
        <taxon>Aspergillus subgen. Nidulantes</taxon>
    </lineage>
</organism>
<evidence type="ECO:0000256" key="4">
    <source>
        <dbReference type="ARBA" id="ARBA00023125"/>
    </source>
</evidence>
<dbReference type="SUPFAM" id="SSF57701">
    <property type="entry name" value="Zn2/Cys6 DNA-binding domain"/>
    <property type="match status" value="1"/>
</dbReference>
<evidence type="ECO:0000256" key="7">
    <source>
        <dbReference type="SAM" id="Phobius"/>
    </source>
</evidence>
<keyword evidence="7" id="KW-1133">Transmembrane helix</keyword>
<proteinExistence type="predicted"/>
<dbReference type="InterPro" id="IPR001138">
    <property type="entry name" value="Zn2Cys6_DnaBD"/>
</dbReference>
<dbReference type="EMBL" id="JBFXLS010000053">
    <property type="protein sequence ID" value="KAL2823363.1"/>
    <property type="molecule type" value="Genomic_DNA"/>
</dbReference>
<keyword evidence="3" id="KW-0805">Transcription regulation</keyword>
<dbReference type="CDD" id="cd12148">
    <property type="entry name" value="fungal_TF_MHR"/>
    <property type="match status" value="1"/>
</dbReference>
<feature type="domain" description="Zn(2)-C6 fungal-type" evidence="8">
    <location>
        <begin position="12"/>
        <end position="44"/>
    </location>
</feature>
<evidence type="ECO:0000256" key="2">
    <source>
        <dbReference type="ARBA" id="ARBA00022723"/>
    </source>
</evidence>
<evidence type="ECO:0000256" key="6">
    <source>
        <dbReference type="ARBA" id="ARBA00023242"/>
    </source>
</evidence>
<dbReference type="Proteomes" id="UP001610335">
    <property type="component" value="Unassembled WGS sequence"/>
</dbReference>
<dbReference type="PROSITE" id="PS00463">
    <property type="entry name" value="ZN2_CY6_FUNGAL_1"/>
    <property type="match status" value="1"/>
</dbReference>
<keyword evidence="4" id="KW-0238">DNA-binding</keyword>
<dbReference type="PANTHER" id="PTHR31001:SF82">
    <property type="entry name" value="ZN(II)2CYS6 TRANSCRIPTION FACTOR (EUROFUNG)"/>
    <property type="match status" value="1"/>
</dbReference>
<gene>
    <name evidence="9" type="ORF">BDW59DRAFT_180669</name>
</gene>
<evidence type="ECO:0000256" key="3">
    <source>
        <dbReference type="ARBA" id="ARBA00023015"/>
    </source>
</evidence>
<dbReference type="SMART" id="SM00066">
    <property type="entry name" value="GAL4"/>
    <property type="match status" value="1"/>
</dbReference>
<name>A0ABR4I908_9EURO</name>
<dbReference type="InterPro" id="IPR050613">
    <property type="entry name" value="Sec_Metabolite_Reg"/>
</dbReference>
<accession>A0ABR4I908</accession>
<keyword evidence="5" id="KW-0804">Transcription</keyword>
<dbReference type="PANTHER" id="PTHR31001">
    <property type="entry name" value="UNCHARACTERIZED TRANSCRIPTIONAL REGULATORY PROTEIN"/>
    <property type="match status" value="1"/>
</dbReference>
<evidence type="ECO:0000256" key="5">
    <source>
        <dbReference type="ARBA" id="ARBA00023163"/>
    </source>
</evidence>